<sequence length="759" mass="85432">MYNGIGILTPRGSGTSGHVQTNKFNLRPGAAQRVDLRKLDETGPTQRQPNKGILDHNRKREIELEIAKLEEDLFEEGRSVEEVAEMVEKRRAALMAQIDSLSSHDAQKKLTAETHELAQRKVEQMEKLKSALGVSQDKEGDAFNRELQEERKQQRIAEREERELQKEKEARRREKEAKERAKAEKKRLKEEKKKQEEELERRQKLREEWQQRVAASEANRRGTGIGARGGVEDRDLRDHLGRRETWGAGYNRRELEQPRMYRKYEEPPERYQPGAGEEADDERWQGGDAAEDAKRRDHGVRGKGSKGGNTDADDDVRRGRSSHHVRGSEDDHAAPIRQVEGHKVGRPQAGAIDVPRNTRKLREEKVVGKKNKARRASPSSSSSSSSGSDSSSRSSSSDSDSSSSGSSSDSEAEDIKGRWTKTVIKERPQPPAPTKHGAEGHGMPPARPSRERDSSMREERDAPEAKRARHDSPDGGPRYDVERKDSQDKPSEKRQQGNGMDKREERQQGNGMDKREANGRHEYRSAGREDRNRIRSDDRSAGREDRNGVRSDDRSALQRSSEDRGGGREARGGDGRDNGNRGRRDLDRGDDRDNGNRGRRDLDRGDDRDNGNRGRRDLDRGDDRDNGNRGRRDLDRGDDRDNGNRGRRDLDRGDGRDEAIRRDPHGSDRGHRNRDNEDLPSRGGSRGDLRRGGSSERMGTRPSNRSVQEPARRKGGRSRSRSSSSSESSSSSSSDSGSSSSGSSSSDSDSSEDSRRRGR</sequence>
<dbReference type="CDD" id="cd21372">
    <property type="entry name" value="cwf21_CWC21-like"/>
    <property type="match status" value="1"/>
</dbReference>
<protein>
    <recommendedName>
        <fullName evidence="8">CWF21 domain-containing protein</fullName>
    </recommendedName>
</protein>
<accession>A0A250X7J9</accession>
<feature type="compositionally biased region" description="Basic and acidic residues" evidence="7">
    <location>
        <begin position="413"/>
        <end position="428"/>
    </location>
</feature>
<evidence type="ECO:0000313" key="10">
    <source>
        <dbReference type="Proteomes" id="UP000232323"/>
    </source>
</evidence>
<feature type="region of interest" description="Disordered" evidence="7">
    <location>
        <begin position="131"/>
        <end position="759"/>
    </location>
</feature>
<evidence type="ECO:0000256" key="1">
    <source>
        <dbReference type="ARBA" id="ARBA00004123"/>
    </source>
</evidence>
<feature type="compositionally biased region" description="Basic and acidic residues" evidence="7">
    <location>
        <begin position="230"/>
        <end position="269"/>
    </location>
</feature>
<evidence type="ECO:0000256" key="3">
    <source>
        <dbReference type="ARBA" id="ARBA00022664"/>
    </source>
</evidence>
<dbReference type="Proteomes" id="UP000232323">
    <property type="component" value="Unassembled WGS sequence"/>
</dbReference>
<comment type="similarity">
    <text evidence="2">Belongs to the CWC21 family.</text>
</comment>
<evidence type="ECO:0000256" key="4">
    <source>
        <dbReference type="ARBA" id="ARBA00022728"/>
    </source>
</evidence>
<dbReference type="GO" id="GO:0005681">
    <property type="term" value="C:spliceosomal complex"/>
    <property type="evidence" value="ECO:0007669"/>
    <property type="project" value="UniProtKB-KW"/>
</dbReference>
<dbReference type="GO" id="GO:0006397">
    <property type="term" value="P:mRNA processing"/>
    <property type="evidence" value="ECO:0007669"/>
    <property type="project" value="UniProtKB-KW"/>
</dbReference>
<feature type="domain" description="CWF21" evidence="8">
    <location>
        <begin position="54"/>
        <end position="99"/>
    </location>
</feature>
<dbReference type="OrthoDB" id="10267305at2759"/>
<keyword evidence="3" id="KW-0507">mRNA processing</keyword>
<organism evidence="9 10">
    <name type="scientific">Chlamydomonas eustigma</name>
    <dbReference type="NCBI Taxonomy" id="1157962"/>
    <lineage>
        <taxon>Eukaryota</taxon>
        <taxon>Viridiplantae</taxon>
        <taxon>Chlorophyta</taxon>
        <taxon>core chlorophytes</taxon>
        <taxon>Chlorophyceae</taxon>
        <taxon>CS clade</taxon>
        <taxon>Chlamydomonadales</taxon>
        <taxon>Chlamydomonadaceae</taxon>
        <taxon>Chlamydomonas</taxon>
    </lineage>
</organism>
<keyword evidence="6" id="KW-0539">Nucleus</keyword>
<dbReference type="PANTHER" id="PTHR36562:SF5">
    <property type="entry name" value="SERINE_ARGININE REPETITIVE MATRIX 2"/>
    <property type="match status" value="1"/>
</dbReference>
<dbReference type="GO" id="GO:0008380">
    <property type="term" value="P:RNA splicing"/>
    <property type="evidence" value="ECO:0007669"/>
    <property type="project" value="UniProtKB-KW"/>
</dbReference>
<evidence type="ECO:0000256" key="5">
    <source>
        <dbReference type="ARBA" id="ARBA00023187"/>
    </source>
</evidence>
<keyword evidence="5" id="KW-0508">mRNA splicing</keyword>
<dbReference type="SMART" id="SM01115">
    <property type="entry name" value="cwf21"/>
    <property type="match status" value="1"/>
</dbReference>
<proteinExistence type="inferred from homology"/>
<gene>
    <name evidence="9" type="ORF">CEUSTIGMA_g6475.t1</name>
</gene>
<dbReference type="InterPro" id="IPR013170">
    <property type="entry name" value="mRNA_splic_Cwf21_dom"/>
</dbReference>
<feature type="compositionally biased region" description="Low complexity" evidence="7">
    <location>
        <begin position="721"/>
        <end position="748"/>
    </location>
</feature>
<feature type="compositionally biased region" description="Low complexity" evidence="7">
    <location>
        <begin position="377"/>
        <end position="409"/>
    </location>
</feature>
<evidence type="ECO:0000256" key="7">
    <source>
        <dbReference type="SAM" id="MobiDB-lite"/>
    </source>
</evidence>
<evidence type="ECO:0000256" key="2">
    <source>
        <dbReference type="ARBA" id="ARBA00005954"/>
    </source>
</evidence>
<feature type="compositionally biased region" description="Basic and acidic residues" evidence="7">
    <location>
        <begin position="326"/>
        <end position="343"/>
    </location>
</feature>
<comment type="subcellular location">
    <subcellularLocation>
        <location evidence="1">Nucleus</location>
    </subcellularLocation>
</comment>
<feature type="compositionally biased region" description="Basic and acidic residues" evidence="7">
    <location>
        <begin position="448"/>
        <end position="694"/>
    </location>
</feature>
<name>A0A250X7J9_9CHLO</name>
<dbReference type="InterPro" id="IPR051372">
    <property type="entry name" value="CWC21"/>
</dbReference>
<dbReference type="STRING" id="1157962.A0A250X7J9"/>
<evidence type="ECO:0000259" key="8">
    <source>
        <dbReference type="SMART" id="SM01115"/>
    </source>
</evidence>
<keyword evidence="10" id="KW-1185">Reference proteome</keyword>
<evidence type="ECO:0000256" key="6">
    <source>
        <dbReference type="ARBA" id="ARBA00023242"/>
    </source>
</evidence>
<dbReference type="AlphaFoldDB" id="A0A250X7J9"/>
<feature type="compositionally biased region" description="Basic and acidic residues" evidence="7">
    <location>
        <begin position="136"/>
        <end position="210"/>
    </location>
</feature>
<dbReference type="EMBL" id="BEGY01000038">
    <property type="protein sequence ID" value="GAX79035.1"/>
    <property type="molecule type" value="Genomic_DNA"/>
</dbReference>
<keyword evidence="4" id="KW-0747">Spliceosome</keyword>
<comment type="caution">
    <text evidence="9">The sequence shown here is derived from an EMBL/GenBank/DDBJ whole genome shotgun (WGS) entry which is preliminary data.</text>
</comment>
<dbReference type="Pfam" id="PF08312">
    <property type="entry name" value="cwf21"/>
    <property type="match status" value="1"/>
</dbReference>
<evidence type="ECO:0000313" key="9">
    <source>
        <dbReference type="EMBL" id="GAX79035.1"/>
    </source>
</evidence>
<reference evidence="9 10" key="1">
    <citation type="submission" date="2017-08" db="EMBL/GenBank/DDBJ databases">
        <title>Acidophilic green algal genome provides insights into adaptation to an acidic environment.</title>
        <authorList>
            <person name="Hirooka S."/>
            <person name="Hirose Y."/>
            <person name="Kanesaki Y."/>
            <person name="Higuchi S."/>
            <person name="Fujiwara T."/>
            <person name="Onuma R."/>
            <person name="Era A."/>
            <person name="Ohbayashi R."/>
            <person name="Uzuka A."/>
            <person name="Nozaki H."/>
            <person name="Yoshikawa H."/>
            <person name="Miyagishima S.Y."/>
        </authorList>
    </citation>
    <scope>NUCLEOTIDE SEQUENCE [LARGE SCALE GENOMIC DNA]</scope>
    <source>
        <strain evidence="9 10">NIES-2499</strain>
    </source>
</reference>
<dbReference type="PANTHER" id="PTHR36562">
    <property type="entry name" value="SERINE/ARGININE REPETITIVE MATRIX 2"/>
    <property type="match status" value="1"/>
</dbReference>